<feature type="non-terminal residue" evidence="8">
    <location>
        <position position="1"/>
    </location>
</feature>
<sequence>QIILKNGSKTFDKWENLPPITMNFYFFEITNGDDFKIGKKPHLLQRGPYVFEEIRRKKIINITDDGKQITYQELKSFKFKKHASNGSLDDEISVLNIPAVSAPVVLKKTDPQRYPFAVQILNGIMKESGEVLVMKRKVKELLFDGYEVVFIVKLKEWAKKNPQFNVTVPGLPDDKFGFFYKKNCTLETQNCLDDFVFTINSGIQKPENVGMFQLLNGSEYLKFWEGKECNKLGGTDGTRFHPSVTRKETLEIFNIDACRSLPLVFDTISSVKGIDLLRFSPAKQFYEAPNNNSLNRCYCVWNDSNACIYNGLVDLSRCQRLAPILASQAHFYGVSKEIKDRVVGLNPNRELHESFVSMEPITGLTMNAARRGQINVDMPQVEQISMLKDVSPAVVPIMWFDEQAIVDDASARQFKDEVQTKIRYGVGILITVIIVGIVLILTAIALI</sequence>
<accession>A0A3S3PLK8</accession>
<dbReference type="GO" id="GO:0016020">
    <property type="term" value="C:membrane"/>
    <property type="evidence" value="ECO:0007669"/>
    <property type="project" value="UniProtKB-SubCell"/>
</dbReference>
<dbReference type="GO" id="GO:0005737">
    <property type="term" value="C:cytoplasm"/>
    <property type="evidence" value="ECO:0007669"/>
    <property type="project" value="TreeGrafter"/>
</dbReference>
<evidence type="ECO:0000256" key="5">
    <source>
        <dbReference type="ARBA" id="ARBA00023136"/>
    </source>
</evidence>
<dbReference type="Pfam" id="PF01130">
    <property type="entry name" value="CD36"/>
    <property type="match status" value="1"/>
</dbReference>
<proteinExistence type="inferred from homology"/>
<dbReference type="OrthoDB" id="18585at2759"/>
<dbReference type="Proteomes" id="UP000285301">
    <property type="component" value="Unassembled WGS sequence"/>
</dbReference>
<comment type="similarity">
    <text evidence="2">Belongs to the CD36 family.</text>
</comment>
<evidence type="ECO:0000313" key="8">
    <source>
        <dbReference type="EMBL" id="RWS03940.1"/>
    </source>
</evidence>
<evidence type="ECO:0000313" key="9">
    <source>
        <dbReference type="Proteomes" id="UP000285301"/>
    </source>
</evidence>
<dbReference type="PANTHER" id="PTHR11923">
    <property type="entry name" value="SCAVENGER RECEPTOR CLASS B TYPE-1 SR-B1"/>
    <property type="match status" value="1"/>
</dbReference>
<evidence type="ECO:0000256" key="6">
    <source>
        <dbReference type="ARBA" id="ARBA00023180"/>
    </source>
</evidence>
<dbReference type="PRINTS" id="PR01609">
    <property type="entry name" value="CD36FAMILY"/>
</dbReference>
<dbReference type="AlphaFoldDB" id="A0A3S3PLK8"/>
<evidence type="ECO:0000256" key="7">
    <source>
        <dbReference type="SAM" id="Phobius"/>
    </source>
</evidence>
<dbReference type="EMBL" id="NCKU01005999">
    <property type="protein sequence ID" value="RWS03940.1"/>
    <property type="molecule type" value="Genomic_DNA"/>
</dbReference>
<organism evidence="8 9">
    <name type="scientific">Dinothrombium tinctorium</name>
    <dbReference type="NCBI Taxonomy" id="1965070"/>
    <lineage>
        <taxon>Eukaryota</taxon>
        <taxon>Metazoa</taxon>
        <taxon>Ecdysozoa</taxon>
        <taxon>Arthropoda</taxon>
        <taxon>Chelicerata</taxon>
        <taxon>Arachnida</taxon>
        <taxon>Acari</taxon>
        <taxon>Acariformes</taxon>
        <taxon>Trombidiformes</taxon>
        <taxon>Prostigmata</taxon>
        <taxon>Anystina</taxon>
        <taxon>Parasitengona</taxon>
        <taxon>Trombidioidea</taxon>
        <taxon>Trombidiidae</taxon>
        <taxon>Dinothrombium</taxon>
    </lineage>
</organism>
<comment type="subcellular location">
    <subcellularLocation>
        <location evidence="1">Membrane</location>
    </subcellularLocation>
</comment>
<keyword evidence="4 7" id="KW-1133">Transmembrane helix</keyword>
<protein>
    <submittedName>
        <fullName evidence="8">Platelet glycoprotein 4-like protein</fullName>
    </submittedName>
</protein>
<evidence type="ECO:0000256" key="2">
    <source>
        <dbReference type="ARBA" id="ARBA00010532"/>
    </source>
</evidence>
<comment type="caution">
    <text evidence="8">The sequence shown here is derived from an EMBL/GenBank/DDBJ whole genome shotgun (WGS) entry which is preliminary data.</text>
</comment>
<gene>
    <name evidence="8" type="ORF">B4U79_15893</name>
</gene>
<keyword evidence="9" id="KW-1185">Reference proteome</keyword>
<keyword evidence="5 7" id="KW-0472">Membrane</keyword>
<keyword evidence="3 7" id="KW-0812">Transmembrane</keyword>
<dbReference type="InterPro" id="IPR002159">
    <property type="entry name" value="CD36_fam"/>
</dbReference>
<evidence type="ECO:0000256" key="4">
    <source>
        <dbReference type="ARBA" id="ARBA00022989"/>
    </source>
</evidence>
<dbReference type="STRING" id="1965070.A0A3S3PLK8"/>
<dbReference type="PANTHER" id="PTHR11923:SF51">
    <property type="entry name" value="LYSOSOME MEMBRANE PROTEIN 2"/>
    <property type="match status" value="1"/>
</dbReference>
<feature type="transmembrane region" description="Helical" evidence="7">
    <location>
        <begin position="424"/>
        <end position="446"/>
    </location>
</feature>
<reference evidence="8 9" key="1">
    <citation type="journal article" date="2018" name="Gigascience">
        <title>Genomes of trombidid mites reveal novel predicted allergens and laterally-transferred genes associated with secondary metabolism.</title>
        <authorList>
            <person name="Dong X."/>
            <person name="Chaisiri K."/>
            <person name="Xia D."/>
            <person name="Armstrong S.D."/>
            <person name="Fang Y."/>
            <person name="Donnelly M.J."/>
            <person name="Kadowaki T."/>
            <person name="McGarry J.W."/>
            <person name="Darby A.C."/>
            <person name="Makepeace B.L."/>
        </authorList>
    </citation>
    <scope>NUCLEOTIDE SEQUENCE [LARGE SCALE GENOMIC DNA]</scope>
    <source>
        <strain evidence="8">UoL-WK</strain>
    </source>
</reference>
<feature type="non-terminal residue" evidence="8">
    <location>
        <position position="447"/>
    </location>
</feature>
<evidence type="ECO:0000256" key="3">
    <source>
        <dbReference type="ARBA" id="ARBA00022692"/>
    </source>
</evidence>
<evidence type="ECO:0000256" key="1">
    <source>
        <dbReference type="ARBA" id="ARBA00004370"/>
    </source>
</evidence>
<keyword evidence="6" id="KW-0325">Glycoprotein</keyword>
<name>A0A3S3PLK8_9ACAR</name>
<dbReference type="GO" id="GO:0005044">
    <property type="term" value="F:scavenger receptor activity"/>
    <property type="evidence" value="ECO:0007669"/>
    <property type="project" value="TreeGrafter"/>
</dbReference>